<keyword evidence="1" id="KW-0808">Transferase</keyword>
<evidence type="ECO:0000259" key="3">
    <source>
        <dbReference type="PROSITE" id="PS51186"/>
    </source>
</evidence>
<dbReference type="PROSITE" id="PS51186">
    <property type="entry name" value="GNAT"/>
    <property type="match status" value="1"/>
</dbReference>
<dbReference type="AlphaFoldDB" id="A0A8H7VCL1"/>
<dbReference type="InterPro" id="IPR016181">
    <property type="entry name" value="Acyl_CoA_acyltransferase"/>
</dbReference>
<dbReference type="GO" id="GO:0016747">
    <property type="term" value="F:acyltransferase activity, transferring groups other than amino-acyl groups"/>
    <property type="evidence" value="ECO:0007669"/>
    <property type="project" value="InterPro"/>
</dbReference>
<evidence type="ECO:0000313" key="4">
    <source>
        <dbReference type="EMBL" id="KAG2213862.1"/>
    </source>
</evidence>
<keyword evidence="5" id="KW-1185">Reference proteome</keyword>
<comment type="caution">
    <text evidence="4">The sequence shown here is derived from an EMBL/GenBank/DDBJ whole genome shotgun (WGS) entry which is preliminary data.</text>
</comment>
<dbReference type="PANTHER" id="PTHR42919:SF8">
    <property type="entry name" value="N-ALPHA-ACETYLTRANSFERASE 50"/>
    <property type="match status" value="1"/>
</dbReference>
<dbReference type="Pfam" id="PF00583">
    <property type="entry name" value="Acetyltransf_1"/>
    <property type="match status" value="1"/>
</dbReference>
<dbReference type="PANTHER" id="PTHR42919">
    <property type="entry name" value="N-ALPHA-ACETYLTRANSFERASE"/>
    <property type="match status" value="1"/>
</dbReference>
<dbReference type="CDD" id="cd04301">
    <property type="entry name" value="NAT_SF"/>
    <property type="match status" value="1"/>
</dbReference>
<dbReference type="SUPFAM" id="SSF55729">
    <property type="entry name" value="Acyl-CoA N-acyltransferases (Nat)"/>
    <property type="match status" value="1"/>
</dbReference>
<gene>
    <name evidence="4" type="ORF">INT47_001131</name>
</gene>
<dbReference type="Proteomes" id="UP000603453">
    <property type="component" value="Unassembled WGS sequence"/>
</dbReference>
<keyword evidence="2" id="KW-0012">Acyltransferase</keyword>
<sequence>MSDIIVKPIDQSYAQVLSDLGRRLFADTFSAENDPADIEAFLNDAYTLEHQQRELNDASMHSFMAFDKDIPIGFAQLRENKDVYDFVGDKEAIELQRIYVDKAYAGKGIGKALYNACLQKANELNKKTMWLGVWEFNPVAIKFYERQGFYKVGSHIFKVGEKEDTDHVMVKKL</sequence>
<dbReference type="InterPro" id="IPR051556">
    <property type="entry name" value="N-term/lysine_N-AcTrnsfr"/>
</dbReference>
<reference evidence="4" key="1">
    <citation type="submission" date="2020-12" db="EMBL/GenBank/DDBJ databases">
        <title>Metabolic potential, ecology and presence of endohyphal bacteria is reflected in genomic diversity of Mucoromycotina.</title>
        <authorList>
            <person name="Muszewska A."/>
            <person name="Okrasinska A."/>
            <person name="Steczkiewicz K."/>
            <person name="Drgas O."/>
            <person name="Orlowska M."/>
            <person name="Perlinska-Lenart U."/>
            <person name="Aleksandrzak-Piekarczyk T."/>
            <person name="Szatraj K."/>
            <person name="Zielenkiewicz U."/>
            <person name="Pilsyk S."/>
            <person name="Malc E."/>
            <person name="Mieczkowski P."/>
            <person name="Kruszewska J.S."/>
            <person name="Biernat P."/>
            <person name="Pawlowska J."/>
        </authorList>
    </citation>
    <scope>NUCLEOTIDE SEQUENCE</scope>
    <source>
        <strain evidence="4">WA0000017839</strain>
    </source>
</reference>
<dbReference type="InterPro" id="IPR000182">
    <property type="entry name" value="GNAT_dom"/>
</dbReference>
<accession>A0A8H7VCL1</accession>
<name>A0A8H7VCL1_9FUNG</name>
<protein>
    <recommendedName>
        <fullName evidence="3">N-acetyltransferase domain-containing protein</fullName>
    </recommendedName>
</protein>
<dbReference type="OrthoDB" id="9975416at2759"/>
<dbReference type="EMBL" id="JAEPRD010000002">
    <property type="protein sequence ID" value="KAG2213862.1"/>
    <property type="molecule type" value="Genomic_DNA"/>
</dbReference>
<evidence type="ECO:0000256" key="1">
    <source>
        <dbReference type="ARBA" id="ARBA00022679"/>
    </source>
</evidence>
<dbReference type="Gene3D" id="3.40.630.30">
    <property type="match status" value="1"/>
</dbReference>
<evidence type="ECO:0000313" key="5">
    <source>
        <dbReference type="Proteomes" id="UP000603453"/>
    </source>
</evidence>
<proteinExistence type="predicted"/>
<evidence type="ECO:0000256" key="2">
    <source>
        <dbReference type="ARBA" id="ARBA00023315"/>
    </source>
</evidence>
<feature type="domain" description="N-acetyltransferase" evidence="3">
    <location>
        <begin position="4"/>
        <end position="173"/>
    </location>
</feature>
<organism evidence="4 5">
    <name type="scientific">Mucor saturninus</name>
    <dbReference type="NCBI Taxonomy" id="64648"/>
    <lineage>
        <taxon>Eukaryota</taxon>
        <taxon>Fungi</taxon>
        <taxon>Fungi incertae sedis</taxon>
        <taxon>Mucoromycota</taxon>
        <taxon>Mucoromycotina</taxon>
        <taxon>Mucoromycetes</taxon>
        <taxon>Mucorales</taxon>
        <taxon>Mucorineae</taxon>
        <taxon>Mucoraceae</taxon>
        <taxon>Mucor</taxon>
    </lineage>
</organism>